<evidence type="ECO:0000313" key="4">
    <source>
        <dbReference type="Proteomes" id="UP000824123"/>
    </source>
</evidence>
<dbReference type="SMART" id="SM00267">
    <property type="entry name" value="GGDEF"/>
    <property type="match status" value="1"/>
</dbReference>
<dbReference type="Proteomes" id="UP000824123">
    <property type="component" value="Unassembled WGS sequence"/>
</dbReference>
<keyword evidence="1" id="KW-0472">Membrane</keyword>
<reference evidence="3" key="2">
    <citation type="journal article" date="2021" name="PeerJ">
        <title>Extensive microbial diversity within the chicken gut microbiome revealed by metagenomics and culture.</title>
        <authorList>
            <person name="Gilroy R."/>
            <person name="Ravi A."/>
            <person name="Getino M."/>
            <person name="Pursley I."/>
            <person name="Horton D.L."/>
            <person name="Alikhan N.F."/>
            <person name="Baker D."/>
            <person name="Gharbi K."/>
            <person name="Hall N."/>
            <person name="Watson M."/>
            <person name="Adriaenssens E.M."/>
            <person name="Foster-Nyarko E."/>
            <person name="Jarju S."/>
            <person name="Secka A."/>
            <person name="Antonio M."/>
            <person name="Oren A."/>
            <person name="Chaudhuri R.R."/>
            <person name="La Ragione R."/>
            <person name="Hildebrand F."/>
            <person name="Pallen M.J."/>
        </authorList>
    </citation>
    <scope>NUCLEOTIDE SEQUENCE</scope>
    <source>
        <strain evidence="3">ChiSxjej2B14-8506</strain>
    </source>
</reference>
<dbReference type="InterPro" id="IPR043128">
    <property type="entry name" value="Rev_trsase/Diguanyl_cyclase"/>
</dbReference>
<feature type="transmembrane region" description="Helical" evidence="1">
    <location>
        <begin position="279"/>
        <end position="301"/>
    </location>
</feature>
<dbReference type="Pfam" id="PF00990">
    <property type="entry name" value="GGDEF"/>
    <property type="match status" value="1"/>
</dbReference>
<reference evidence="3" key="1">
    <citation type="submission" date="2020-10" db="EMBL/GenBank/DDBJ databases">
        <authorList>
            <person name="Gilroy R."/>
        </authorList>
    </citation>
    <scope>NUCLEOTIDE SEQUENCE</scope>
    <source>
        <strain evidence="3">ChiSxjej2B14-8506</strain>
    </source>
</reference>
<accession>A0A9D1LSK1</accession>
<dbReference type="Gene3D" id="3.30.450.20">
    <property type="entry name" value="PAS domain"/>
    <property type="match status" value="1"/>
</dbReference>
<dbReference type="PANTHER" id="PTHR33121:SF79">
    <property type="entry name" value="CYCLIC DI-GMP PHOSPHODIESTERASE PDED-RELATED"/>
    <property type="match status" value="1"/>
</dbReference>
<organism evidence="3 4">
    <name type="scientific">Candidatus Fimadaptatus faecigallinarum</name>
    <dbReference type="NCBI Taxonomy" id="2840814"/>
    <lineage>
        <taxon>Bacteria</taxon>
        <taxon>Bacillati</taxon>
        <taxon>Bacillota</taxon>
        <taxon>Clostridia</taxon>
        <taxon>Eubacteriales</taxon>
        <taxon>Candidatus Fimadaptatus</taxon>
    </lineage>
</organism>
<gene>
    <name evidence="3" type="ORF">IAC59_08685</name>
</gene>
<dbReference type="InterPro" id="IPR000160">
    <property type="entry name" value="GGDEF_dom"/>
</dbReference>
<dbReference type="EMBL" id="DVNK01000052">
    <property type="protein sequence ID" value="HIU47313.1"/>
    <property type="molecule type" value="Genomic_DNA"/>
</dbReference>
<dbReference type="InterPro" id="IPR029787">
    <property type="entry name" value="Nucleotide_cyclase"/>
</dbReference>
<dbReference type="PANTHER" id="PTHR33121">
    <property type="entry name" value="CYCLIC DI-GMP PHOSPHODIESTERASE PDEF"/>
    <property type="match status" value="1"/>
</dbReference>
<name>A0A9D1LSK1_9FIRM</name>
<protein>
    <submittedName>
        <fullName evidence="3">Diguanylate cyclase</fullName>
    </submittedName>
</protein>
<proteinExistence type="predicted"/>
<dbReference type="GO" id="GO:0071111">
    <property type="term" value="F:cyclic-guanylate-specific phosphodiesterase activity"/>
    <property type="evidence" value="ECO:0007669"/>
    <property type="project" value="InterPro"/>
</dbReference>
<dbReference type="Gene3D" id="3.30.70.270">
    <property type="match status" value="1"/>
</dbReference>
<keyword evidence="1" id="KW-0812">Transmembrane</keyword>
<comment type="caution">
    <text evidence="3">The sequence shown here is derived from an EMBL/GenBank/DDBJ whole genome shotgun (WGS) entry which is preliminary data.</text>
</comment>
<sequence length="601" mass="64463">MKIDRRSAVAVLCAVALCLAGLTVWDGIYHTRNTARTQLLEQLSDLSDYSSHYVRMYFDNLLQLSEDAALLIARNGDMLGADVLGSLDDVGERSGAREIVVTRMNGEYASTQGTVGWTGALEYDGSGAPHSSISLSGEDEQRAVCVTTPIVRNGQSVGQLEWLYDLATVSGALSASRLGTVGGFHVFAPGSGYVVCTAVQGLSGAGDAACSLSGAQFVGDSSYEGLMADVKAGRSNTVNYVSLSGERMLGFYTLLGINDWYIMSVIPESEWRRLSAEHVSVLLLMALKLVLLGGALAAAIMELTHRRLRGMFERVGVLTARVRKQDVALAALGLPPFEFDMHALAARPIDPGDHSHDWLLERILMPEHAGEIVDPRDEAAYLKLCDAILGARGVLSGDFRLRAQEGAATRMYRLVLSAPEHTADSDCTIVTLIDIDDVARRMDVLRQRAARDALTGLDTLSEFRLKAGELLEKRIHHCGALCVVRVDNADEVCDSAGITLLELIKQGGALMRDALGECDVLARGVGGEYWAFSCDQTGQDIIQKGIGAVLDSAIGTPEVHLTFSCGIACAEPGDGIEELMRRANDAAQLAHKDGGNRVQHG</sequence>
<evidence type="ECO:0000256" key="1">
    <source>
        <dbReference type="SAM" id="Phobius"/>
    </source>
</evidence>
<evidence type="ECO:0000313" key="3">
    <source>
        <dbReference type="EMBL" id="HIU47313.1"/>
    </source>
</evidence>
<dbReference type="SUPFAM" id="SSF55073">
    <property type="entry name" value="Nucleotide cyclase"/>
    <property type="match status" value="1"/>
</dbReference>
<keyword evidence="1" id="KW-1133">Transmembrane helix</keyword>
<dbReference type="InterPro" id="IPR050706">
    <property type="entry name" value="Cyclic-di-GMP_PDE-like"/>
</dbReference>
<feature type="domain" description="GGDEF" evidence="2">
    <location>
        <begin position="438"/>
        <end position="601"/>
    </location>
</feature>
<dbReference type="AlphaFoldDB" id="A0A9D1LSK1"/>
<evidence type="ECO:0000259" key="2">
    <source>
        <dbReference type="SMART" id="SM00267"/>
    </source>
</evidence>